<name>A0A166H3E6_9BACT</name>
<protein>
    <submittedName>
        <fullName evidence="1">Uncharacterized protein</fullName>
    </submittedName>
</protein>
<proteinExistence type="predicted"/>
<gene>
    <name evidence="1" type="ORF">5G4_026</name>
</gene>
<organism evidence="1">
    <name type="scientific">uncultured bacterium 5G4</name>
    <dbReference type="NCBI Taxonomy" id="1701326"/>
    <lineage>
        <taxon>Bacteria</taxon>
        <taxon>environmental samples</taxon>
    </lineage>
</organism>
<accession>A0A166H3E6</accession>
<reference evidence="1" key="1">
    <citation type="submission" date="2015-07" db="EMBL/GenBank/DDBJ databases">
        <title>Exploring the genomic information of specific uncultured soil bacteria through a new metagenomic library-based strategy.</title>
        <authorList>
            <person name="Liu Y."/>
            <person name="Zhang R."/>
        </authorList>
    </citation>
    <scope>NUCLEOTIDE SEQUENCE</scope>
</reference>
<dbReference type="AlphaFoldDB" id="A0A166H3E6"/>
<evidence type="ECO:0000313" key="1">
    <source>
        <dbReference type="EMBL" id="ANA08055.1"/>
    </source>
</evidence>
<sequence length="99" mass="10984">MASAGTRWMRPSDSWSSLMKMAMPGWMPAPSSSRRCSLMPGHSPLSFSMTWRRLESPATCTSSRPPLRDRRAVGMRTVTMASLRMKRTGGATLLPLPRS</sequence>
<dbReference type="EMBL" id="KT342856">
    <property type="protein sequence ID" value="ANA08055.1"/>
    <property type="molecule type" value="Genomic_DNA"/>
</dbReference>